<dbReference type="Gene3D" id="3.90.730.10">
    <property type="entry name" value="Ribonuclease T2-like"/>
    <property type="match status" value="1"/>
</dbReference>
<keyword evidence="6" id="KW-1185">Reference proteome</keyword>
<dbReference type="PROSITE" id="PS00530">
    <property type="entry name" value="RNASE_T2_1"/>
    <property type="match status" value="1"/>
</dbReference>
<organism evidence="5 6">
    <name type="scientific">Microthyrium microscopicum</name>
    <dbReference type="NCBI Taxonomy" id="703497"/>
    <lineage>
        <taxon>Eukaryota</taxon>
        <taxon>Fungi</taxon>
        <taxon>Dikarya</taxon>
        <taxon>Ascomycota</taxon>
        <taxon>Pezizomycotina</taxon>
        <taxon>Dothideomycetes</taxon>
        <taxon>Dothideomycetes incertae sedis</taxon>
        <taxon>Microthyriales</taxon>
        <taxon>Microthyriaceae</taxon>
        <taxon>Microthyrium</taxon>
    </lineage>
</organism>
<gene>
    <name evidence="5" type="ORF">BT63DRAFT_36466</name>
</gene>
<keyword evidence="3" id="KW-0540">Nuclease</keyword>
<proteinExistence type="inferred from homology"/>
<dbReference type="PROSITE" id="PS00531">
    <property type="entry name" value="RNASE_T2_2"/>
    <property type="match status" value="1"/>
</dbReference>
<dbReference type="PANTHER" id="PTHR11240:SF22">
    <property type="entry name" value="RIBONUCLEASE T2"/>
    <property type="match status" value="1"/>
</dbReference>
<reference evidence="5" key="1">
    <citation type="journal article" date="2020" name="Stud. Mycol.">
        <title>101 Dothideomycetes genomes: a test case for predicting lifestyles and emergence of pathogens.</title>
        <authorList>
            <person name="Haridas S."/>
            <person name="Albert R."/>
            <person name="Binder M."/>
            <person name="Bloem J."/>
            <person name="Labutti K."/>
            <person name="Salamov A."/>
            <person name="Andreopoulos B."/>
            <person name="Baker S."/>
            <person name="Barry K."/>
            <person name="Bills G."/>
            <person name="Bluhm B."/>
            <person name="Cannon C."/>
            <person name="Castanera R."/>
            <person name="Culley D."/>
            <person name="Daum C."/>
            <person name="Ezra D."/>
            <person name="Gonzalez J."/>
            <person name="Henrissat B."/>
            <person name="Kuo A."/>
            <person name="Liang C."/>
            <person name="Lipzen A."/>
            <person name="Lutzoni F."/>
            <person name="Magnuson J."/>
            <person name="Mondo S."/>
            <person name="Nolan M."/>
            <person name="Ohm R."/>
            <person name="Pangilinan J."/>
            <person name="Park H.-J."/>
            <person name="Ramirez L."/>
            <person name="Alfaro M."/>
            <person name="Sun H."/>
            <person name="Tritt A."/>
            <person name="Yoshinaga Y."/>
            <person name="Zwiers L.-H."/>
            <person name="Turgeon B."/>
            <person name="Goodwin S."/>
            <person name="Spatafora J."/>
            <person name="Crous P."/>
            <person name="Grigoriev I."/>
        </authorList>
    </citation>
    <scope>NUCLEOTIDE SEQUENCE</scope>
    <source>
        <strain evidence="5">CBS 115976</strain>
    </source>
</reference>
<sequence length="298" mass="33254">MRSLGSFLLNTGQVLLGFKNSTSTSTTQLGTGRAQSCPANPPLSCSTGLSALEDDSCCLNYPGGQFAQTQFWNSDPHRGTPGYLGPEKSWTIHGLWPDHCNGRYDSVCDCDRSGDCSSRNYKCRGDACNRDYSSISAIMEKFEQQELHQFMQQYWKGNQGDESLHQHEWSKHGTCINTLEPKCYDGYVAAQEVVDYFRVAVDLFKQLPTYEWLAKADIVPTLARTYNRDEILAALHLPRGVSAVIGCQGAELREVWYFFNVRGSLQNGQFVASRPDFSGTNGPGKSCPLQVRYLPKDI</sequence>
<evidence type="ECO:0000313" key="6">
    <source>
        <dbReference type="Proteomes" id="UP000799302"/>
    </source>
</evidence>
<dbReference type="InterPro" id="IPR018188">
    <property type="entry name" value="RNase_T2_His_AS_1"/>
</dbReference>
<dbReference type="GO" id="GO:0033897">
    <property type="term" value="F:ribonuclease T2 activity"/>
    <property type="evidence" value="ECO:0007669"/>
    <property type="project" value="UniProtKB-EC"/>
</dbReference>
<dbReference type="OrthoDB" id="435754at2759"/>
<evidence type="ECO:0000256" key="3">
    <source>
        <dbReference type="ARBA" id="ARBA00022759"/>
    </source>
</evidence>
<dbReference type="PANTHER" id="PTHR11240">
    <property type="entry name" value="RIBONUCLEASE T2"/>
    <property type="match status" value="1"/>
</dbReference>
<dbReference type="GO" id="GO:0003723">
    <property type="term" value="F:RNA binding"/>
    <property type="evidence" value="ECO:0007669"/>
    <property type="project" value="InterPro"/>
</dbReference>
<dbReference type="SUPFAM" id="SSF55895">
    <property type="entry name" value="Ribonuclease Rh-like"/>
    <property type="match status" value="1"/>
</dbReference>
<dbReference type="InterPro" id="IPR033130">
    <property type="entry name" value="RNase_T2_His_AS_2"/>
</dbReference>
<dbReference type="InterPro" id="IPR001568">
    <property type="entry name" value="RNase_T2-like"/>
</dbReference>
<dbReference type="GO" id="GO:0006401">
    <property type="term" value="P:RNA catabolic process"/>
    <property type="evidence" value="ECO:0007669"/>
    <property type="project" value="TreeGrafter"/>
</dbReference>
<protein>
    <recommendedName>
        <fullName evidence="2">ribonuclease T2</fullName>
        <ecNumber evidence="2">4.6.1.19</ecNumber>
    </recommendedName>
</protein>
<evidence type="ECO:0000256" key="2">
    <source>
        <dbReference type="ARBA" id="ARBA00012571"/>
    </source>
</evidence>
<evidence type="ECO:0000313" key="5">
    <source>
        <dbReference type="EMBL" id="KAF2675400.1"/>
    </source>
</evidence>
<dbReference type="InterPro" id="IPR036430">
    <property type="entry name" value="RNase_T2-like_sf"/>
</dbReference>
<dbReference type="GO" id="GO:0005576">
    <property type="term" value="C:extracellular region"/>
    <property type="evidence" value="ECO:0007669"/>
    <property type="project" value="TreeGrafter"/>
</dbReference>
<dbReference type="EMBL" id="MU004230">
    <property type="protein sequence ID" value="KAF2675400.1"/>
    <property type="molecule type" value="Genomic_DNA"/>
</dbReference>
<accession>A0A6A6UUA0</accession>
<dbReference type="AlphaFoldDB" id="A0A6A6UUA0"/>
<evidence type="ECO:0000256" key="1">
    <source>
        <dbReference type="ARBA" id="ARBA00007469"/>
    </source>
</evidence>
<dbReference type="Pfam" id="PF00445">
    <property type="entry name" value="Ribonuclease_T2"/>
    <property type="match status" value="1"/>
</dbReference>
<dbReference type="EC" id="4.6.1.19" evidence="2"/>
<comment type="similarity">
    <text evidence="1 4">Belongs to the RNase T2 family.</text>
</comment>
<name>A0A6A6UUA0_9PEZI</name>
<dbReference type="Proteomes" id="UP000799302">
    <property type="component" value="Unassembled WGS sequence"/>
</dbReference>
<keyword evidence="3" id="KW-0378">Hydrolase</keyword>
<evidence type="ECO:0000256" key="4">
    <source>
        <dbReference type="RuleBase" id="RU004328"/>
    </source>
</evidence>
<keyword evidence="3" id="KW-0255">Endonuclease</keyword>